<evidence type="ECO:0000256" key="3">
    <source>
        <dbReference type="ARBA" id="ARBA00023015"/>
    </source>
</evidence>
<gene>
    <name evidence="7" type="ORF">S2091_3739</name>
</gene>
<dbReference type="InterPro" id="IPR015421">
    <property type="entry name" value="PyrdxlP-dep_Trfase_major"/>
</dbReference>
<accession>A0A2S9GV83</accession>
<dbReference type="SMART" id="SM00345">
    <property type="entry name" value="HTH_GNTR"/>
    <property type="match status" value="1"/>
</dbReference>
<proteinExistence type="inferred from homology"/>
<dbReference type="CDD" id="cd00609">
    <property type="entry name" value="AAT_like"/>
    <property type="match status" value="1"/>
</dbReference>
<dbReference type="CDD" id="cd07377">
    <property type="entry name" value="WHTH_GntR"/>
    <property type="match status" value="1"/>
</dbReference>
<dbReference type="EMBL" id="PUGF01000021">
    <property type="protein sequence ID" value="PRC91623.1"/>
    <property type="molecule type" value="Genomic_DNA"/>
</dbReference>
<evidence type="ECO:0000256" key="4">
    <source>
        <dbReference type="ARBA" id="ARBA00023125"/>
    </source>
</evidence>
<dbReference type="GO" id="GO:0003700">
    <property type="term" value="F:DNA-binding transcription factor activity"/>
    <property type="evidence" value="ECO:0007669"/>
    <property type="project" value="InterPro"/>
</dbReference>
<name>A0A2S9GV83_9BURK</name>
<sequence>MAQARYKSIVDGIAIRIRQGDFRPGFQLPTIREVMKEHHIALATASRVYAELEAIGLIVREVGRGTFVRDTSLPRGLGLEQHSIRSGAVDLTFNYPSLPGQAEMLRDGLRYIASSGDLDALLHSAPQGGRPHERQTVAKHIRNRGIRVAGEQILLVNGAQQGLAVTVMGLLKPGDILAIDALTYPGMKALAHTYRLDLESLPHANGAINLDALAALCKKRPVRAIYTMPTMHNPLGYVMSKQDRVRLAKLADQYNFLIIEDGAYAFLAEPAPPPVFTYAPLRTVYVSGLSKSVASGLRIGIIAAPLNLMPALEHAIRVSTWSTPSLMVMLACNWIESGAVDLLEDQKRQDARQRQNLARRILRGCKIVAHPSSYYLWLELPEELRSDQVAADLERVGVLVTTAEPFAVTPNVPHALRLALGSISFDVLDDALHKVRRATSH</sequence>
<dbReference type="Gene3D" id="3.90.1150.10">
    <property type="entry name" value="Aspartate Aminotransferase, domain 1"/>
    <property type="match status" value="1"/>
</dbReference>
<dbReference type="Pfam" id="PF00155">
    <property type="entry name" value="Aminotran_1_2"/>
    <property type="match status" value="1"/>
</dbReference>
<dbReference type="Gene3D" id="3.40.640.10">
    <property type="entry name" value="Type I PLP-dependent aspartate aminotransferase-like (Major domain)"/>
    <property type="match status" value="1"/>
</dbReference>
<dbReference type="AlphaFoldDB" id="A0A2S9GV83"/>
<keyword evidence="2" id="KW-0663">Pyridoxal phosphate</keyword>
<comment type="similarity">
    <text evidence="1">In the C-terminal section; belongs to the class-I pyridoxal-phosphate-dependent aminotransferase family.</text>
</comment>
<dbReference type="InterPro" id="IPR004839">
    <property type="entry name" value="Aminotransferase_I/II_large"/>
</dbReference>
<dbReference type="Proteomes" id="UP000237839">
    <property type="component" value="Unassembled WGS sequence"/>
</dbReference>
<dbReference type="PANTHER" id="PTHR46577">
    <property type="entry name" value="HTH-TYPE TRANSCRIPTIONAL REGULATORY PROTEIN GABR"/>
    <property type="match status" value="1"/>
</dbReference>
<dbReference type="OrthoDB" id="9804020at2"/>
<protein>
    <submittedName>
        <fullName evidence="7">Transcriptional regulator</fullName>
    </submittedName>
</protein>
<dbReference type="InterPro" id="IPR015424">
    <property type="entry name" value="PyrdxlP-dep_Trfase"/>
</dbReference>
<comment type="caution">
    <text evidence="7">The sequence shown here is derived from an EMBL/GenBank/DDBJ whole genome shotgun (WGS) entry which is preliminary data.</text>
</comment>
<keyword evidence="4" id="KW-0238">DNA-binding</keyword>
<dbReference type="Gene3D" id="1.10.10.10">
    <property type="entry name" value="Winged helix-like DNA-binding domain superfamily/Winged helix DNA-binding domain"/>
    <property type="match status" value="1"/>
</dbReference>
<dbReference type="InterPro" id="IPR036388">
    <property type="entry name" value="WH-like_DNA-bd_sf"/>
</dbReference>
<dbReference type="InterPro" id="IPR000524">
    <property type="entry name" value="Tscrpt_reg_HTH_GntR"/>
</dbReference>
<evidence type="ECO:0000259" key="6">
    <source>
        <dbReference type="PROSITE" id="PS50949"/>
    </source>
</evidence>
<dbReference type="InterPro" id="IPR036390">
    <property type="entry name" value="WH_DNA-bd_sf"/>
</dbReference>
<keyword evidence="3" id="KW-0805">Transcription regulation</keyword>
<dbReference type="GO" id="GO:0003677">
    <property type="term" value="F:DNA binding"/>
    <property type="evidence" value="ECO:0007669"/>
    <property type="project" value="UniProtKB-KW"/>
</dbReference>
<evidence type="ECO:0000256" key="5">
    <source>
        <dbReference type="ARBA" id="ARBA00023163"/>
    </source>
</evidence>
<dbReference type="InterPro" id="IPR051446">
    <property type="entry name" value="HTH_trans_reg/aminotransferase"/>
</dbReference>
<organism evidence="7 8">
    <name type="scientific">Solimicrobium silvestre</name>
    <dbReference type="NCBI Taxonomy" id="2099400"/>
    <lineage>
        <taxon>Bacteria</taxon>
        <taxon>Pseudomonadati</taxon>
        <taxon>Pseudomonadota</taxon>
        <taxon>Betaproteobacteria</taxon>
        <taxon>Burkholderiales</taxon>
        <taxon>Oxalobacteraceae</taxon>
        <taxon>Solimicrobium</taxon>
    </lineage>
</organism>
<dbReference type="Pfam" id="PF00392">
    <property type="entry name" value="GntR"/>
    <property type="match status" value="1"/>
</dbReference>
<dbReference type="PANTHER" id="PTHR46577:SF1">
    <property type="entry name" value="HTH-TYPE TRANSCRIPTIONAL REGULATORY PROTEIN GABR"/>
    <property type="match status" value="1"/>
</dbReference>
<dbReference type="SUPFAM" id="SSF53383">
    <property type="entry name" value="PLP-dependent transferases"/>
    <property type="match status" value="1"/>
</dbReference>
<evidence type="ECO:0000256" key="2">
    <source>
        <dbReference type="ARBA" id="ARBA00022898"/>
    </source>
</evidence>
<dbReference type="SUPFAM" id="SSF46785">
    <property type="entry name" value="Winged helix' DNA-binding domain"/>
    <property type="match status" value="1"/>
</dbReference>
<keyword evidence="5" id="KW-0804">Transcription</keyword>
<feature type="domain" description="HTH gntR-type" evidence="6">
    <location>
        <begin position="3"/>
        <end position="71"/>
    </location>
</feature>
<evidence type="ECO:0000313" key="8">
    <source>
        <dbReference type="Proteomes" id="UP000237839"/>
    </source>
</evidence>
<dbReference type="GO" id="GO:0030170">
    <property type="term" value="F:pyridoxal phosphate binding"/>
    <property type="evidence" value="ECO:0007669"/>
    <property type="project" value="InterPro"/>
</dbReference>
<evidence type="ECO:0000256" key="1">
    <source>
        <dbReference type="ARBA" id="ARBA00005384"/>
    </source>
</evidence>
<dbReference type="InterPro" id="IPR015422">
    <property type="entry name" value="PyrdxlP-dep_Trfase_small"/>
</dbReference>
<reference evidence="7 8" key="1">
    <citation type="submission" date="2018-02" db="EMBL/GenBank/DDBJ databases">
        <title>Solimicrobium silvestre gen. nov., sp. nov., isolated from alpine forest soil.</title>
        <authorList>
            <person name="Margesin R."/>
            <person name="Albuquerque L."/>
            <person name="Zhang D.-C."/>
            <person name="Froufe H.J.C."/>
            <person name="Severino R."/>
            <person name="Roxo I."/>
            <person name="Egas C."/>
            <person name="Da Costa M.S."/>
        </authorList>
    </citation>
    <scope>NUCLEOTIDE SEQUENCE [LARGE SCALE GENOMIC DNA]</scope>
    <source>
        <strain evidence="7 8">S20-91</strain>
    </source>
</reference>
<evidence type="ECO:0000313" key="7">
    <source>
        <dbReference type="EMBL" id="PRC91623.1"/>
    </source>
</evidence>
<dbReference type="RefSeq" id="WP_105533487.1">
    <property type="nucleotide sequence ID" value="NZ_PUGF01000021.1"/>
</dbReference>
<dbReference type="PROSITE" id="PS50949">
    <property type="entry name" value="HTH_GNTR"/>
    <property type="match status" value="1"/>
</dbReference>
<keyword evidence="8" id="KW-1185">Reference proteome</keyword>